<gene>
    <name evidence="2" type="ORF">MWH26_03560</name>
</gene>
<dbReference type="Proteomes" id="UP000829647">
    <property type="component" value="Chromosome"/>
</dbReference>
<keyword evidence="3" id="KW-1185">Reference proteome</keyword>
<feature type="chain" id="PRO_5046486267" description="Lipoprotein" evidence="1">
    <location>
        <begin position="20"/>
        <end position="190"/>
    </location>
</feature>
<name>A0ABY4JAZ4_9BACT</name>
<accession>A0ABY4JAZ4</accession>
<dbReference type="PROSITE" id="PS51257">
    <property type="entry name" value="PROKAR_LIPOPROTEIN"/>
    <property type="match status" value="1"/>
</dbReference>
<sequence>MLRSVFTWLLVLATTVLMAACCGSVSCECEDAYADAIGLTFSPTDSASTNPAQGFRSAQLTTVFLVRVPRDTAQRPSADTIAITRPRATVYTQPIVINNAAPFTQTGNRRLDQYTYKLYLAPSRRAAATYTYLITDISLTTDYQADGCCTCYQNTRKQVVTTNNKGVRQQFDLTDPAASNQLIPIILTRQ</sequence>
<organism evidence="2 3">
    <name type="scientific">Hymenobacter sublimis</name>
    <dbReference type="NCBI Taxonomy" id="2933777"/>
    <lineage>
        <taxon>Bacteria</taxon>
        <taxon>Pseudomonadati</taxon>
        <taxon>Bacteroidota</taxon>
        <taxon>Cytophagia</taxon>
        <taxon>Cytophagales</taxon>
        <taxon>Hymenobacteraceae</taxon>
        <taxon>Hymenobacter</taxon>
    </lineage>
</organism>
<evidence type="ECO:0000256" key="1">
    <source>
        <dbReference type="SAM" id="SignalP"/>
    </source>
</evidence>
<dbReference type="EMBL" id="CP095848">
    <property type="protein sequence ID" value="UPL49993.1"/>
    <property type="molecule type" value="Genomic_DNA"/>
</dbReference>
<dbReference type="RefSeq" id="WP_247976071.1">
    <property type="nucleotide sequence ID" value="NZ_CP095848.1"/>
</dbReference>
<protein>
    <recommendedName>
        <fullName evidence="4">Lipoprotein</fullName>
    </recommendedName>
</protein>
<proteinExistence type="predicted"/>
<evidence type="ECO:0008006" key="4">
    <source>
        <dbReference type="Google" id="ProtNLM"/>
    </source>
</evidence>
<keyword evidence="1" id="KW-0732">Signal</keyword>
<evidence type="ECO:0000313" key="2">
    <source>
        <dbReference type="EMBL" id="UPL49993.1"/>
    </source>
</evidence>
<evidence type="ECO:0000313" key="3">
    <source>
        <dbReference type="Proteomes" id="UP000829647"/>
    </source>
</evidence>
<feature type="signal peptide" evidence="1">
    <location>
        <begin position="1"/>
        <end position="19"/>
    </location>
</feature>
<reference evidence="2 3" key="1">
    <citation type="submission" date="2022-04" db="EMBL/GenBank/DDBJ databases">
        <title>Hymenobacter sp. isolated from the air.</title>
        <authorList>
            <person name="Won M."/>
            <person name="Lee C.-M."/>
            <person name="Woen H.-Y."/>
            <person name="Kwon S.-W."/>
        </authorList>
    </citation>
    <scope>NUCLEOTIDE SEQUENCE [LARGE SCALE GENOMIC DNA]</scope>
    <source>
        <strain evidence="3">5516 S-25</strain>
    </source>
</reference>